<keyword evidence="3" id="KW-1185">Reference proteome</keyword>
<evidence type="ECO:0000256" key="1">
    <source>
        <dbReference type="SAM" id="MobiDB-lite"/>
    </source>
</evidence>
<dbReference type="EMBL" id="JAUCML010000003">
    <property type="protein sequence ID" value="MDM7884801.1"/>
    <property type="molecule type" value="Genomic_DNA"/>
</dbReference>
<evidence type="ECO:0000313" key="3">
    <source>
        <dbReference type="Proteomes" id="UP001237823"/>
    </source>
</evidence>
<reference evidence="2 3" key="1">
    <citation type="submission" date="2023-06" db="EMBL/GenBank/DDBJ databases">
        <authorList>
            <person name="Feng G."/>
            <person name="Li J."/>
            <person name="Zhu H."/>
        </authorList>
    </citation>
    <scope>NUCLEOTIDE SEQUENCE [LARGE SCALE GENOMIC DNA]</scope>
    <source>
        <strain evidence="2 3">RHCKG23</strain>
    </source>
</reference>
<feature type="region of interest" description="Disordered" evidence="1">
    <location>
        <begin position="84"/>
        <end position="103"/>
    </location>
</feature>
<sequence>MADLIITKAVLEDSATKLQHISDELEHQKSDDRALTEVYGQHDVQQAMHDFSGDWKIHRNKMKGAVKDLHDKMQKSVEHWSALEQDLHDKLTTESHPTDGAAA</sequence>
<feature type="compositionally biased region" description="Basic and acidic residues" evidence="1">
    <location>
        <begin position="85"/>
        <end position="97"/>
    </location>
</feature>
<accession>A0ABT7T5F1</accession>
<proteinExistence type="predicted"/>
<gene>
    <name evidence="2" type="ORF">QUG92_06745</name>
</gene>
<name>A0ABT7T5F1_9MICO</name>
<organism evidence="2 3">
    <name type="scientific">Curtobacterium citri</name>
    <dbReference type="NCBI Taxonomy" id="3055139"/>
    <lineage>
        <taxon>Bacteria</taxon>
        <taxon>Bacillati</taxon>
        <taxon>Actinomycetota</taxon>
        <taxon>Actinomycetes</taxon>
        <taxon>Micrococcales</taxon>
        <taxon>Microbacteriaceae</taxon>
        <taxon>Curtobacterium</taxon>
    </lineage>
</organism>
<dbReference type="RefSeq" id="WP_289458206.1">
    <property type="nucleotide sequence ID" value="NZ_JAUCML010000003.1"/>
</dbReference>
<protein>
    <submittedName>
        <fullName evidence="2">Uncharacterized protein</fullName>
    </submittedName>
</protein>
<comment type="caution">
    <text evidence="2">The sequence shown here is derived from an EMBL/GenBank/DDBJ whole genome shotgun (WGS) entry which is preliminary data.</text>
</comment>
<evidence type="ECO:0000313" key="2">
    <source>
        <dbReference type="EMBL" id="MDM7884801.1"/>
    </source>
</evidence>
<dbReference type="Proteomes" id="UP001237823">
    <property type="component" value="Unassembled WGS sequence"/>
</dbReference>